<dbReference type="HOGENOM" id="CLU_2828624_0_0_11"/>
<protein>
    <submittedName>
        <fullName evidence="1">Uncharacterized protein</fullName>
    </submittedName>
</protein>
<reference evidence="1 2" key="1">
    <citation type="journal article" date="2012" name="BMC Genomics">
        <title>Complete genome sequence of Saccharothrix espanaensis DSM 44229T and comparison to the other completely sequenced Pseudonocardiaceae.</title>
        <authorList>
            <person name="Strobel T."/>
            <person name="Al-Dilaimi A."/>
            <person name="Blom J."/>
            <person name="Gessner A."/>
            <person name="Kalinowski J."/>
            <person name="Luzhetska M."/>
            <person name="Puhler A."/>
            <person name="Szczepanowski R."/>
            <person name="Bechthold A."/>
            <person name="Ruckert C."/>
        </authorList>
    </citation>
    <scope>NUCLEOTIDE SEQUENCE [LARGE SCALE GENOMIC DNA]</scope>
    <source>
        <strain evidence="2">ATCC 51144 / DSM 44229 / JCM 9112 / NBRC 15066 / NRRL 15764</strain>
    </source>
</reference>
<dbReference type="AlphaFoldDB" id="K0K2B6"/>
<dbReference type="Proteomes" id="UP000006281">
    <property type="component" value="Chromosome"/>
</dbReference>
<gene>
    <name evidence="1" type="ordered locus">BN6_33830</name>
</gene>
<dbReference type="PATRIC" id="fig|1179773.3.peg.3379"/>
<sequence>MDYADDPALDLQRGYAYRNRLLIAAGFDGLTDEQVSLPAPVLITRENAAVPKVDLAPGGAPPEPAG</sequence>
<accession>K0K2B6</accession>
<keyword evidence="2" id="KW-1185">Reference proteome</keyword>
<organism evidence="1 2">
    <name type="scientific">Saccharothrix espanaensis (strain ATCC 51144 / DSM 44229 / JCM 9112 / NBRC 15066 / NRRL 15764)</name>
    <dbReference type="NCBI Taxonomy" id="1179773"/>
    <lineage>
        <taxon>Bacteria</taxon>
        <taxon>Bacillati</taxon>
        <taxon>Actinomycetota</taxon>
        <taxon>Actinomycetes</taxon>
        <taxon>Pseudonocardiales</taxon>
        <taxon>Pseudonocardiaceae</taxon>
        <taxon>Saccharothrix</taxon>
    </lineage>
</organism>
<dbReference type="BioCyc" id="SESP1179773:BN6_RS16385-MONOMER"/>
<dbReference type="KEGG" id="sesp:BN6_33830"/>
<proteinExistence type="predicted"/>
<dbReference type="RefSeq" id="WP_015100795.1">
    <property type="nucleotide sequence ID" value="NC_019673.1"/>
</dbReference>
<evidence type="ECO:0000313" key="2">
    <source>
        <dbReference type="Proteomes" id="UP000006281"/>
    </source>
</evidence>
<evidence type="ECO:0000313" key="1">
    <source>
        <dbReference type="EMBL" id="CCH30683.1"/>
    </source>
</evidence>
<name>K0K2B6_SACES</name>
<dbReference type="EMBL" id="HE804045">
    <property type="protein sequence ID" value="CCH30683.1"/>
    <property type="molecule type" value="Genomic_DNA"/>
</dbReference>